<feature type="domain" description="Secretion system C-terminal sorting" evidence="2">
    <location>
        <begin position="375"/>
        <end position="444"/>
    </location>
</feature>
<reference evidence="3" key="1">
    <citation type="submission" date="2024-06" db="EMBL/GenBank/DDBJ databases">
        <title>Sequencing and assembly of the genome of Dyadobacter sp. strain 676, a symbiont of Cyamopsis tetragonoloba.</title>
        <authorList>
            <person name="Guro P."/>
            <person name="Sazanova A."/>
            <person name="Kuznetsova I."/>
            <person name="Belimov A."/>
            <person name="Safronova V."/>
        </authorList>
    </citation>
    <scope>NUCLEOTIDE SEQUENCE</scope>
    <source>
        <strain evidence="3">676</strain>
    </source>
</reference>
<evidence type="ECO:0000313" key="3">
    <source>
        <dbReference type="EMBL" id="XCH23658.1"/>
    </source>
</evidence>
<dbReference type="AlphaFoldDB" id="A0AAU8FIA9"/>
<accession>A0AAU8FIA9</accession>
<dbReference type="EMBL" id="CP159289">
    <property type="protein sequence ID" value="XCH23658.1"/>
    <property type="molecule type" value="Genomic_DNA"/>
</dbReference>
<dbReference type="NCBIfam" id="TIGR04183">
    <property type="entry name" value="Por_Secre_tail"/>
    <property type="match status" value="1"/>
</dbReference>
<evidence type="ECO:0000259" key="2">
    <source>
        <dbReference type="Pfam" id="PF18962"/>
    </source>
</evidence>
<sequence>MKQNYTSSSGTRWISTTVVAALLLFGPVARAQEGSQGNTTIFGGAQMTFFGNHNFVTGGGGAQPGVILTERASGNFGVLNFSGDNLTSTGASDAGYVDGYVRKYGTGTFVFPVGDNGFLGQFAASADGTMGAYFHADPNTAITSNLFTGSDYTALPNGGPFATSSVGANVDVVSTVEYWDIDGANATPLTLTWDAGSAIASLTGSQLNKLTIVGWNGTEWVAIPSRVDTISVLGGSSDLTTGSITTVAPLAPDTYTAYTFASLLVPMPVTLVKFTAVAENGTVLLGWSTTEETNSDRFEILRSTDGKKWAHIGTVASSGESKVLVNYRYVDRNPVAGVNLYRLKMIDRATDGDNAAFAYSGIRDVRVDGGLTIGLYPNPVSDKLLISNSDEVRELNLSTVSGTRIIHQLRPPKDGIDVTRLTPGIYMLSLTLFDGTISTHKIVVSR</sequence>
<name>A0AAU8FIA9_9BACT</name>
<dbReference type="RefSeq" id="WP_353718982.1">
    <property type="nucleotide sequence ID" value="NZ_CP159289.1"/>
</dbReference>
<evidence type="ECO:0000256" key="1">
    <source>
        <dbReference type="SAM" id="SignalP"/>
    </source>
</evidence>
<organism evidence="3">
    <name type="scientific">Dyadobacter sp. 676</name>
    <dbReference type="NCBI Taxonomy" id="3088362"/>
    <lineage>
        <taxon>Bacteria</taxon>
        <taxon>Pseudomonadati</taxon>
        <taxon>Bacteroidota</taxon>
        <taxon>Cytophagia</taxon>
        <taxon>Cytophagales</taxon>
        <taxon>Spirosomataceae</taxon>
        <taxon>Dyadobacter</taxon>
    </lineage>
</organism>
<dbReference type="InterPro" id="IPR026444">
    <property type="entry name" value="Secre_tail"/>
</dbReference>
<protein>
    <submittedName>
        <fullName evidence="3">T9SS type A sorting domain-containing protein</fullName>
    </submittedName>
</protein>
<gene>
    <name evidence="3" type="ORF">ABV298_25645</name>
</gene>
<feature type="signal peptide" evidence="1">
    <location>
        <begin position="1"/>
        <end position="31"/>
    </location>
</feature>
<proteinExistence type="predicted"/>
<dbReference type="Pfam" id="PF18962">
    <property type="entry name" value="Por_Secre_tail"/>
    <property type="match status" value="1"/>
</dbReference>
<keyword evidence="1" id="KW-0732">Signal</keyword>
<feature type="chain" id="PRO_5043739570" evidence="1">
    <location>
        <begin position="32"/>
        <end position="446"/>
    </location>
</feature>